<evidence type="ECO:0000256" key="4">
    <source>
        <dbReference type="SAM" id="MobiDB-lite"/>
    </source>
</evidence>
<gene>
    <name evidence="7" type="ORF">C1I89_32835</name>
</gene>
<feature type="region of interest" description="Disordered" evidence="4">
    <location>
        <begin position="422"/>
        <end position="448"/>
    </location>
</feature>
<dbReference type="GO" id="GO:0005829">
    <property type="term" value="C:cytosol"/>
    <property type="evidence" value="ECO:0007669"/>
    <property type="project" value="TreeGrafter"/>
</dbReference>
<keyword evidence="3" id="KW-0418">Kinase</keyword>
<organism evidence="7 8">
    <name type="scientific">Achromobacter pulmonis</name>
    <dbReference type="NCBI Taxonomy" id="1389932"/>
    <lineage>
        <taxon>Bacteria</taxon>
        <taxon>Pseudomonadati</taxon>
        <taxon>Pseudomonadota</taxon>
        <taxon>Betaproteobacteria</taxon>
        <taxon>Burkholderiales</taxon>
        <taxon>Alcaligenaceae</taxon>
        <taxon>Achromobacter</taxon>
    </lineage>
</organism>
<comment type="caution">
    <text evidence="7">The sequence shown here is derived from an EMBL/GenBank/DDBJ whole genome shotgun (WGS) entry which is preliminary data.</text>
</comment>
<dbReference type="InterPro" id="IPR017508">
    <property type="entry name" value="HipA_N1"/>
</dbReference>
<dbReference type="Proteomes" id="UP000235994">
    <property type="component" value="Unassembled WGS sequence"/>
</dbReference>
<evidence type="ECO:0000259" key="5">
    <source>
        <dbReference type="Pfam" id="PF07804"/>
    </source>
</evidence>
<dbReference type="Pfam" id="PF13657">
    <property type="entry name" value="Couple_hipA"/>
    <property type="match status" value="1"/>
</dbReference>
<dbReference type="GO" id="GO:0004674">
    <property type="term" value="F:protein serine/threonine kinase activity"/>
    <property type="evidence" value="ECO:0007669"/>
    <property type="project" value="TreeGrafter"/>
</dbReference>
<feature type="domain" description="HipA N-terminal subdomain 1" evidence="6">
    <location>
        <begin position="3"/>
        <end position="99"/>
    </location>
</feature>
<accession>A0A2N8K8J5</accession>
<proteinExistence type="inferred from homology"/>
<dbReference type="InterPro" id="IPR052028">
    <property type="entry name" value="HipA_Ser/Thr_kinase"/>
</dbReference>
<dbReference type="RefSeq" id="WP_102776323.1">
    <property type="nucleotide sequence ID" value="NZ_POQS01000018.1"/>
</dbReference>
<dbReference type="Pfam" id="PF07804">
    <property type="entry name" value="HipA_C"/>
    <property type="match status" value="1"/>
</dbReference>
<dbReference type="PANTHER" id="PTHR37419">
    <property type="entry name" value="SERINE/THREONINE-PROTEIN KINASE TOXIN HIPA"/>
    <property type="match status" value="1"/>
</dbReference>
<dbReference type="PANTHER" id="PTHR37419:SF1">
    <property type="entry name" value="SERINE_THREONINE-PROTEIN KINASE TOXIN HIPA"/>
    <property type="match status" value="1"/>
</dbReference>
<evidence type="ECO:0000256" key="1">
    <source>
        <dbReference type="ARBA" id="ARBA00010164"/>
    </source>
</evidence>
<evidence type="ECO:0000313" key="8">
    <source>
        <dbReference type="Proteomes" id="UP000235994"/>
    </source>
</evidence>
<reference evidence="7 8" key="1">
    <citation type="submission" date="2018-01" db="EMBL/GenBank/DDBJ databases">
        <title>The draft genome of an aniline degradation strain ANB-1.</title>
        <authorList>
            <person name="Zhang L."/>
            <person name="Jiang J."/>
        </authorList>
    </citation>
    <scope>NUCLEOTIDE SEQUENCE [LARGE SCALE GENOMIC DNA]</scope>
    <source>
        <strain evidence="7 8">ANB-1</strain>
    </source>
</reference>
<comment type="similarity">
    <text evidence="1">Belongs to the HipA Ser/Thr kinase family.</text>
</comment>
<keyword evidence="2" id="KW-0808">Transferase</keyword>
<feature type="domain" description="HipA-like C-terminal" evidence="5">
    <location>
        <begin position="139"/>
        <end position="368"/>
    </location>
</feature>
<evidence type="ECO:0000256" key="2">
    <source>
        <dbReference type="ARBA" id="ARBA00022679"/>
    </source>
</evidence>
<name>A0A2N8K8J5_9BURK</name>
<dbReference type="AlphaFoldDB" id="A0A2N8K8J5"/>
<evidence type="ECO:0000313" key="7">
    <source>
        <dbReference type="EMBL" id="PND29772.1"/>
    </source>
</evidence>
<protein>
    <submittedName>
        <fullName evidence="7">Type II toxin-antitoxin system HipA family toxin</fullName>
    </submittedName>
</protein>
<evidence type="ECO:0000256" key="3">
    <source>
        <dbReference type="ARBA" id="ARBA00022777"/>
    </source>
</evidence>
<evidence type="ECO:0000259" key="6">
    <source>
        <dbReference type="Pfam" id="PF13657"/>
    </source>
</evidence>
<keyword evidence="8" id="KW-1185">Reference proteome</keyword>
<sequence>MKLDVQVGGKTTAQLYRERDEYVLKYLPGSDPADFVSLTMPVRDEPWRWPRDLHPFFRQNLPEGYLLGIIREEFGPLLDGTDLSLLAVVGGMGIGRVTVTPEGGKPGADLEALQIEGLLKADNSAEQFSTLVRRYARAAISGMVPKFIAPDAESADATGPLGKPTLRTARHIIKGSDDSTPYLGFNEFYSLRVLARLDVVPVAQARMSEDGRVLVVERFDVDVRGLTTHGLEDACSLLGLPPHEKYATTTEKVLNATRAYLPPARVREQLARLGWLILTNYVVRNADCHSKNIALYYTSLGDVGYTPAYDIVTTQAYPRFARNPPGLPIGGRQSWAIGKTLEQFFNTRLGIPPRQYAQMVEQLCESAVVVGRELIEAAKNEPRWREVAKQMVHAWNEGMASLRSPKSAVQFRSLDAAIAAAGFSDPQPPESTRTKIGQSELLAPRGKR</sequence>
<dbReference type="EMBL" id="POQS01000018">
    <property type="protein sequence ID" value="PND29772.1"/>
    <property type="molecule type" value="Genomic_DNA"/>
</dbReference>
<dbReference type="InterPro" id="IPR012893">
    <property type="entry name" value="HipA-like_C"/>
</dbReference>